<gene>
    <name evidence="1" type="ORF">P7K49_029998</name>
</gene>
<dbReference type="EMBL" id="JASSZA010000015">
    <property type="protein sequence ID" value="KAK2093469.1"/>
    <property type="molecule type" value="Genomic_DNA"/>
</dbReference>
<keyword evidence="2" id="KW-1185">Reference proteome</keyword>
<evidence type="ECO:0000313" key="1">
    <source>
        <dbReference type="EMBL" id="KAK2093469.1"/>
    </source>
</evidence>
<organism evidence="1 2">
    <name type="scientific">Saguinus oedipus</name>
    <name type="common">Cotton-top tamarin</name>
    <name type="synonym">Oedipomidas oedipus</name>
    <dbReference type="NCBI Taxonomy" id="9490"/>
    <lineage>
        <taxon>Eukaryota</taxon>
        <taxon>Metazoa</taxon>
        <taxon>Chordata</taxon>
        <taxon>Craniata</taxon>
        <taxon>Vertebrata</taxon>
        <taxon>Euteleostomi</taxon>
        <taxon>Mammalia</taxon>
        <taxon>Eutheria</taxon>
        <taxon>Euarchontoglires</taxon>
        <taxon>Primates</taxon>
        <taxon>Haplorrhini</taxon>
        <taxon>Platyrrhini</taxon>
        <taxon>Cebidae</taxon>
        <taxon>Callitrichinae</taxon>
        <taxon>Saguinus</taxon>
    </lineage>
</organism>
<dbReference type="Proteomes" id="UP001266305">
    <property type="component" value="Unassembled WGS sequence"/>
</dbReference>
<proteinExistence type="predicted"/>
<reference evidence="1 2" key="1">
    <citation type="submission" date="2023-05" db="EMBL/GenBank/DDBJ databases">
        <title>B98-5 Cell Line De Novo Hybrid Assembly: An Optical Mapping Approach.</title>
        <authorList>
            <person name="Kananen K."/>
            <person name="Auerbach J.A."/>
            <person name="Kautto E."/>
            <person name="Blachly J.S."/>
        </authorList>
    </citation>
    <scope>NUCLEOTIDE SEQUENCE [LARGE SCALE GENOMIC DNA]</scope>
    <source>
        <strain evidence="1">B95-8</strain>
        <tissue evidence="1">Cell line</tissue>
    </source>
</reference>
<protein>
    <submittedName>
        <fullName evidence="1">Uncharacterized protein</fullName>
    </submittedName>
</protein>
<evidence type="ECO:0000313" key="2">
    <source>
        <dbReference type="Proteomes" id="UP001266305"/>
    </source>
</evidence>
<comment type="caution">
    <text evidence="1">The sequence shown here is derived from an EMBL/GenBank/DDBJ whole genome shotgun (WGS) entry which is preliminary data.</text>
</comment>
<accession>A0ABQ9U8T3</accession>
<sequence>MESKARAHMCVAAMLRVSPPSPLYVRCMILETVETLTRKLPLLEASGPWRRSLTIMRSTIAIYAPFGSGGKSARICQELGIEGQEGFQRP</sequence>
<name>A0ABQ9U8T3_SAGOE</name>